<gene>
    <name evidence="2" type="ORF">CFOL_v3_17847</name>
</gene>
<dbReference type="Proteomes" id="UP000187406">
    <property type="component" value="Unassembled WGS sequence"/>
</dbReference>
<evidence type="ECO:0000256" key="1">
    <source>
        <dbReference type="SAM" id="Phobius"/>
    </source>
</evidence>
<dbReference type="OrthoDB" id="913489at2759"/>
<evidence type="ECO:0000313" key="2">
    <source>
        <dbReference type="EMBL" id="GAV74367.1"/>
    </source>
</evidence>
<proteinExistence type="predicted"/>
<reference evidence="3" key="1">
    <citation type="submission" date="2016-04" db="EMBL/GenBank/DDBJ databases">
        <title>Cephalotus genome sequencing.</title>
        <authorList>
            <person name="Fukushima K."/>
            <person name="Hasebe M."/>
            <person name="Fang X."/>
        </authorList>
    </citation>
    <scope>NUCLEOTIDE SEQUENCE [LARGE SCALE GENOMIC DNA]</scope>
    <source>
        <strain evidence="3">cv. St1</strain>
    </source>
</reference>
<feature type="transmembrane region" description="Helical" evidence="1">
    <location>
        <begin position="72"/>
        <end position="105"/>
    </location>
</feature>
<dbReference type="PANTHER" id="PTHR46148">
    <property type="entry name" value="CHROMO DOMAIN-CONTAINING PROTEIN"/>
    <property type="match status" value="1"/>
</dbReference>
<sequence>MANPSHVLRVEPMQVREDLSYDEQPVEILDYKEQILRTKRISLVKVMWRNHGVDEATCELEETMCNTPFLCLYVYLCMLCPLFYVMVFGPFDFMLIILYYCLLGAKRRRLHQKRRRFAIVKHVDAHSLDIDAFGF</sequence>
<dbReference type="PANTHER" id="PTHR46148:SF57">
    <property type="entry name" value="OS12G0499874 PROTEIN"/>
    <property type="match status" value="1"/>
</dbReference>
<name>A0A1Q3C277_CEPFO</name>
<keyword evidence="3" id="KW-1185">Reference proteome</keyword>
<keyword evidence="1" id="KW-0472">Membrane</keyword>
<evidence type="ECO:0000313" key="3">
    <source>
        <dbReference type="Proteomes" id="UP000187406"/>
    </source>
</evidence>
<organism evidence="2 3">
    <name type="scientific">Cephalotus follicularis</name>
    <name type="common">Albany pitcher plant</name>
    <dbReference type="NCBI Taxonomy" id="3775"/>
    <lineage>
        <taxon>Eukaryota</taxon>
        <taxon>Viridiplantae</taxon>
        <taxon>Streptophyta</taxon>
        <taxon>Embryophyta</taxon>
        <taxon>Tracheophyta</taxon>
        <taxon>Spermatophyta</taxon>
        <taxon>Magnoliopsida</taxon>
        <taxon>eudicotyledons</taxon>
        <taxon>Gunneridae</taxon>
        <taxon>Pentapetalae</taxon>
        <taxon>rosids</taxon>
        <taxon>fabids</taxon>
        <taxon>Oxalidales</taxon>
        <taxon>Cephalotaceae</taxon>
        <taxon>Cephalotus</taxon>
    </lineage>
</organism>
<keyword evidence="1" id="KW-0812">Transmembrane</keyword>
<accession>A0A1Q3C277</accession>
<protein>
    <recommendedName>
        <fullName evidence="4">Chromo domain-containing protein</fullName>
    </recommendedName>
</protein>
<evidence type="ECO:0008006" key="4">
    <source>
        <dbReference type="Google" id="ProtNLM"/>
    </source>
</evidence>
<dbReference type="AlphaFoldDB" id="A0A1Q3C277"/>
<keyword evidence="1" id="KW-1133">Transmembrane helix</keyword>
<comment type="caution">
    <text evidence="2">The sequence shown here is derived from an EMBL/GenBank/DDBJ whole genome shotgun (WGS) entry which is preliminary data.</text>
</comment>
<dbReference type="EMBL" id="BDDD01001226">
    <property type="protein sequence ID" value="GAV74367.1"/>
    <property type="molecule type" value="Genomic_DNA"/>
</dbReference>
<dbReference type="InParanoid" id="A0A1Q3C277"/>